<evidence type="ECO:0000313" key="4">
    <source>
        <dbReference type="EMBL" id="CBX28834.1"/>
    </source>
</evidence>
<dbReference type="InterPro" id="IPR001647">
    <property type="entry name" value="HTH_TetR"/>
</dbReference>
<dbReference type="Pfam" id="PF08359">
    <property type="entry name" value="TetR_C_4"/>
    <property type="match status" value="1"/>
</dbReference>
<sequence>MKTENKNNPDSNKVFKPETQKRLEAAALEVFSESDFHKANIRAVAKKAGVSFNVIYGHYGSKEGLVFAVADIWLGRLTDRIIDHLQGIEDLKEKLRKVFWVQMDYYEKYPQLGKILFMTLPMKTWMSDKTFQQKKMINLFLEVLRQGQKEGILNPGVRAGILLDFMLGFVQRSFFMWVSRGQKESLVAEANTLFEMVWRGISNPG</sequence>
<dbReference type="Gene3D" id="1.10.357.10">
    <property type="entry name" value="Tetracycline Repressor, domain 2"/>
    <property type="match status" value="1"/>
</dbReference>
<gene>
    <name evidence="4" type="ORF">N47_B19800</name>
</gene>
<organism evidence="4">
    <name type="scientific">uncultured Desulfobacterium sp</name>
    <dbReference type="NCBI Taxonomy" id="201089"/>
    <lineage>
        <taxon>Bacteria</taxon>
        <taxon>Pseudomonadati</taxon>
        <taxon>Thermodesulfobacteriota</taxon>
        <taxon>Desulfobacteria</taxon>
        <taxon>Desulfobacterales</taxon>
        <taxon>Desulfobacteriaceae</taxon>
        <taxon>Desulfobacterium</taxon>
        <taxon>environmental samples</taxon>
    </lineage>
</organism>
<proteinExistence type="predicted"/>
<protein>
    <recommendedName>
        <fullName evidence="3">HTH tetR-type domain-containing protein</fullName>
    </recommendedName>
</protein>
<feature type="DNA-binding region" description="H-T-H motif" evidence="2">
    <location>
        <begin position="40"/>
        <end position="59"/>
    </location>
</feature>
<dbReference type="PANTHER" id="PTHR43479:SF11">
    <property type="entry name" value="ACREF_ENVCD OPERON REPRESSOR-RELATED"/>
    <property type="match status" value="1"/>
</dbReference>
<dbReference type="EMBL" id="FR695870">
    <property type="protein sequence ID" value="CBX28834.1"/>
    <property type="molecule type" value="Genomic_DNA"/>
</dbReference>
<evidence type="ECO:0000256" key="1">
    <source>
        <dbReference type="ARBA" id="ARBA00023125"/>
    </source>
</evidence>
<dbReference type="PROSITE" id="PS50977">
    <property type="entry name" value="HTH_TETR_2"/>
    <property type="match status" value="1"/>
</dbReference>
<dbReference type="Pfam" id="PF00440">
    <property type="entry name" value="TetR_N"/>
    <property type="match status" value="1"/>
</dbReference>
<dbReference type="InterPro" id="IPR036271">
    <property type="entry name" value="Tet_transcr_reg_TetR-rel_C_sf"/>
</dbReference>
<name>E1YE75_9BACT</name>
<keyword evidence="1 2" id="KW-0238">DNA-binding</keyword>
<evidence type="ECO:0000256" key="2">
    <source>
        <dbReference type="PROSITE-ProRule" id="PRU00335"/>
    </source>
</evidence>
<dbReference type="AlphaFoldDB" id="E1YE75"/>
<dbReference type="SUPFAM" id="SSF46689">
    <property type="entry name" value="Homeodomain-like"/>
    <property type="match status" value="1"/>
</dbReference>
<dbReference type="SUPFAM" id="SSF48498">
    <property type="entry name" value="Tetracyclin repressor-like, C-terminal domain"/>
    <property type="match status" value="1"/>
</dbReference>
<evidence type="ECO:0000259" key="3">
    <source>
        <dbReference type="PROSITE" id="PS50977"/>
    </source>
</evidence>
<dbReference type="Gene3D" id="1.10.10.60">
    <property type="entry name" value="Homeodomain-like"/>
    <property type="match status" value="1"/>
</dbReference>
<reference evidence="4" key="1">
    <citation type="journal article" date="2011" name="Environ. Microbiol.">
        <title>Genomic insights into the metabolic potential of the polycyclic aromatic hydrocarbon degrading sulfate-reducing Deltaproteobacterium N47.</title>
        <authorList>
            <person name="Bergmann F."/>
            <person name="Selesi D."/>
            <person name="Weinmaier T."/>
            <person name="Tischler P."/>
            <person name="Rattei T."/>
            <person name="Meckenstock R.U."/>
        </authorList>
    </citation>
    <scope>NUCLEOTIDE SEQUENCE</scope>
</reference>
<dbReference type="InterPro" id="IPR009057">
    <property type="entry name" value="Homeodomain-like_sf"/>
</dbReference>
<feature type="domain" description="HTH tetR-type" evidence="3">
    <location>
        <begin position="17"/>
        <end position="77"/>
    </location>
</feature>
<dbReference type="InterPro" id="IPR013570">
    <property type="entry name" value="Tscrpt_reg_YsiA_C"/>
</dbReference>
<accession>E1YE75</accession>
<dbReference type="PRINTS" id="PR00455">
    <property type="entry name" value="HTHTETR"/>
</dbReference>
<dbReference type="GO" id="GO:0003677">
    <property type="term" value="F:DNA binding"/>
    <property type="evidence" value="ECO:0007669"/>
    <property type="project" value="UniProtKB-UniRule"/>
</dbReference>
<dbReference type="InterPro" id="IPR050624">
    <property type="entry name" value="HTH-type_Tx_Regulator"/>
</dbReference>
<dbReference type="PANTHER" id="PTHR43479">
    <property type="entry name" value="ACREF/ENVCD OPERON REPRESSOR-RELATED"/>
    <property type="match status" value="1"/>
</dbReference>